<dbReference type="EMBL" id="JBHSOH010000005">
    <property type="protein sequence ID" value="MFC5847644.1"/>
    <property type="molecule type" value="Genomic_DNA"/>
</dbReference>
<proteinExistence type="predicted"/>
<organism evidence="1 2">
    <name type="scientific">Deinococcus petrolearius</name>
    <dbReference type="NCBI Taxonomy" id="1751295"/>
    <lineage>
        <taxon>Bacteria</taxon>
        <taxon>Thermotogati</taxon>
        <taxon>Deinococcota</taxon>
        <taxon>Deinococci</taxon>
        <taxon>Deinococcales</taxon>
        <taxon>Deinococcaceae</taxon>
        <taxon>Deinococcus</taxon>
    </lineage>
</organism>
<sequence length="102" mass="11207">MQLLRKAHEIEYRDSQGVDREAQVDIWASGGGERVVLVLRNLHAPEWPVQGGALAQARAAVRALSHSALPYLTRPEAEMLVLVLRPHEEGVKARALVLPLSA</sequence>
<accession>A0ABW1DIM1</accession>
<evidence type="ECO:0000313" key="1">
    <source>
        <dbReference type="EMBL" id="MFC5847644.1"/>
    </source>
</evidence>
<dbReference type="Proteomes" id="UP001595979">
    <property type="component" value="Unassembled WGS sequence"/>
</dbReference>
<comment type="caution">
    <text evidence="1">The sequence shown here is derived from an EMBL/GenBank/DDBJ whole genome shotgun (WGS) entry which is preliminary data.</text>
</comment>
<evidence type="ECO:0000313" key="2">
    <source>
        <dbReference type="Proteomes" id="UP001595979"/>
    </source>
</evidence>
<name>A0ABW1DIM1_9DEIO</name>
<protein>
    <submittedName>
        <fullName evidence="1">Uncharacterized protein</fullName>
    </submittedName>
</protein>
<dbReference type="RefSeq" id="WP_380046969.1">
    <property type="nucleotide sequence ID" value="NZ_JBHSOH010000005.1"/>
</dbReference>
<keyword evidence="2" id="KW-1185">Reference proteome</keyword>
<gene>
    <name evidence="1" type="ORF">ACFPQ6_04925</name>
</gene>
<reference evidence="2" key="1">
    <citation type="journal article" date="2019" name="Int. J. Syst. Evol. Microbiol.">
        <title>The Global Catalogue of Microorganisms (GCM) 10K type strain sequencing project: providing services to taxonomists for standard genome sequencing and annotation.</title>
        <authorList>
            <consortium name="The Broad Institute Genomics Platform"/>
            <consortium name="The Broad Institute Genome Sequencing Center for Infectious Disease"/>
            <person name="Wu L."/>
            <person name="Ma J."/>
        </authorList>
    </citation>
    <scope>NUCLEOTIDE SEQUENCE [LARGE SCALE GENOMIC DNA]</scope>
    <source>
        <strain evidence="2">CGMCC 1.15053</strain>
    </source>
</reference>